<evidence type="ECO:0008006" key="5">
    <source>
        <dbReference type="Google" id="ProtNLM"/>
    </source>
</evidence>
<reference evidence="3 4" key="1">
    <citation type="journal article" date="2019" name="Nat. Microbiol.">
        <title>Mediterranean grassland soil C-N compound turnover is dependent on rainfall and depth, and is mediated by genomically divergent microorganisms.</title>
        <authorList>
            <person name="Diamond S."/>
            <person name="Andeer P.F."/>
            <person name="Li Z."/>
            <person name="Crits-Christoph A."/>
            <person name="Burstein D."/>
            <person name="Anantharaman K."/>
            <person name="Lane K.R."/>
            <person name="Thomas B.C."/>
            <person name="Pan C."/>
            <person name="Northen T.R."/>
            <person name="Banfield J.F."/>
        </authorList>
    </citation>
    <scope>NUCLEOTIDE SEQUENCE [LARGE SCALE GENOMIC DNA]</scope>
    <source>
        <strain evidence="3">WS_6</strain>
    </source>
</reference>
<name>A0A538T6M9_UNCEI</name>
<dbReference type="Proteomes" id="UP000316852">
    <property type="component" value="Unassembled WGS sequence"/>
</dbReference>
<sequence>MSSRLGCRTAFGIPAALLFLAGTCLGQPRVVATYPPNGAPRVPSNAILQFVFDQPTGKHAAYSVADLDPSSGGGLITTLPDRWSTLGDTLYITPLSPLAFGHLFAMKLNLVQDTTGTNWTEEPPPGRYSEIYTFTTVAQARVERVQAGDVNLALTPDVALPVPIPVRELAGTDVSFTSARVQLLPSAAVTNTEPTPLDASVTPIYEYTIPISVFLRRSGVADLVAPVTLPETVARTIPQGVLGVRLTFYGTDETSSSVVVDACFRTDPTSVVCHPASVLPAIGSDLLVRSATLEWPVHGTVFAMGDTILPRAVVTGNGTGAFRAAFYMDGDLVSIEEGYMQAGRPVEVAMRGPLPTRRLGEHRLQFQVEAPQPLAANPVSFLCAPPARGLESPSWRTPQPPPETPRRLRGSATWLAEGRSSFRELNRSATGWGAWSAGYDLSASGRLEAELSMRLRFDDLGNGRGTPQHMKLRYAARNAALEWSDAAPAGAGETPLLMSPVPRRSAQAAWHASPLGDLDGYVALASHPISSGGPVREAESDLYAARLRRSLLRGRFQATLYGGYTHEDPTPGGVETRTRTRAIYGGMGRVDLPGTWAIVGDGATVRHRRIGGVEEGRSRTAWRGELTGAAAGFDALAQAFSFQPALATALNPYALSDRRGGFAQVKRSIWRWDLFGSFRSEEPAARSGLEPVVRVQSGAFGGRLVLSEDSWVTPSLVRVTHRGANTDFAEHRIATEYTAAEPLGGRTTARFDITFLKDALRAGTRRRIISGSLVATRRHPGRVVSTLALGLEQNHSGDLHLTDTTFQGSFEARWETVPGRLLITPFLAGSSRTYDLHGLREDRYSARLQVALLRVAGLGENAVSVEGRLDRVQHLTPAAPKDLDGSVQIAVGQRIGIGGAK</sequence>
<feature type="region of interest" description="Disordered" evidence="1">
    <location>
        <begin position="389"/>
        <end position="408"/>
    </location>
</feature>
<dbReference type="AlphaFoldDB" id="A0A538T6M9"/>
<keyword evidence="2" id="KW-0732">Signal</keyword>
<dbReference type="EMBL" id="VBOW01000023">
    <property type="protein sequence ID" value="TMQ59278.1"/>
    <property type="molecule type" value="Genomic_DNA"/>
</dbReference>
<evidence type="ECO:0000313" key="3">
    <source>
        <dbReference type="EMBL" id="TMQ59278.1"/>
    </source>
</evidence>
<evidence type="ECO:0000256" key="1">
    <source>
        <dbReference type="SAM" id="MobiDB-lite"/>
    </source>
</evidence>
<evidence type="ECO:0000256" key="2">
    <source>
        <dbReference type="SAM" id="SignalP"/>
    </source>
</evidence>
<proteinExistence type="predicted"/>
<organism evidence="3 4">
    <name type="scientific">Eiseniibacteriota bacterium</name>
    <dbReference type="NCBI Taxonomy" id="2212470"/>
    <lineage>
        <taxon>Bacteria</taxon>
        <taxon>Candidatus Eiseniibacteriota</taxon>
    </lineage>
</organism>
<feature type="chain" id="PRO_5022116316" description="SbsA Ig-like domain-containing protein" evidence="2">
    <location>
        <begin position="27"/>
        <end position="901"/>
    </location>
</feature>
<protein>
    <recommendedName>
        <fullName evidence="5">SbsA Ig-like domain-containing protein</fullName>
    </recommendedName>
</protein>
<accession>A0A538T6M9</accession>
<comment type="caution">
    <text evidence="3">The sequence shown here is derived from an EMBL/GenBank/DDBJ whole genome shotgun (WGS) entry which is preliminary data.</text>
</comment>
<gene>
    <name evidence="3" type="ORF">E6K76_05375</name>
</gene>
<evidence type="ECO:0000313" key="4">
    <source>
        <dbReference type="Proteomes" id="UP000316852"/>
    </source>
</evidence>
<feature type="signal peptide" evidence="2">
    <location>
        <begin position="1"/>
        <end position="26"/>
    </location>
</feature>